<dbReference type="OrthoDB" id="425602at2759"/>
<evidence type="ECO:0000256" key="8">
    <source>
        <dbReference type="ARBA" id="ARBA00022777"/>
    </source>
</evidence>
<dbReference type="RefSeq" id="XP_027613943.1">
    <property type="nucleotide sequence ID" value="XM_027758142.1"/>
</dbReference>
<dbReference type="EC" id="2.7.4.9" evidence="3"/>
<comment type="similarity">
    <text evidence="2">Belongs to the thymidylate kinase family.</text>
</comment>
<dbReference type="GO" id="GO:0004550">
    <property type="term" value="F:nucleoside diphosphate kinase activity"/>
    <property type="evidence" value="ECO:0007669"/>
    <property type="project" value="TreeGrafter"/>
</dbReference>
<evidence type="ECO:0000256" key="3">
    <source>
        <dbReference type="ARBA" id="ARBA00012980"/>
    </source>
</evidence>
<dbReference type="PANTHER" id="PTHR10344:SF1">
    <property type="entry name" value="THYMIDYLATE KINASE"/>
    <property type="match status" value="1"/>
</dbReference>
<comment type="caution">
    <text evidence="11">The sequence shown here is derived from an EMBL/GenBank/DDBJ whole genome shotgun (WGS) entry which is preliminary data.</text>
</comment>
<evidence type="ECO:0000256" key="1">
    <source>
        <dbReference type="ARBA" id="ARBA00004992"/>
    </source>
</evidence>
<comment type="pathway">
    <text evidence="1">Pyrimidine metabolism; dTTP biosynthesis.</text>
</comment>
<sequence>MSERQRRDTFIAIEGLDRSGKSTQTVLLAERLQRTGVDTKLIKFPDRSTPIGKMIDAYLRSQAELDDYAIHLLFSANRWELASSIENALCAGTTVICDRFAFSGIAFSAAKAREGLSYEWCRASDVYLPAPDATLFLNVSPAAAAARGGYGKERYETEDVQAQVCAVFDRIGAEVKEAEGTWITVDADASTEEVAQAVWEFVKPFSYGTELPLRRLWDHLQEDKRRNPELYL</sequence>
<dbReference type="Gene3D" id="3.40.50.300">
    <property type="entry name" value="P-loop containing nucleotide triphosphate hydrolases"/>
    <property type="match status" value="1"/>
</dbReference>
<protein>
    <recommendedName>
        <fullName evidence="4">Thymidylate kinase</fullName>
        <ecNumber evidence="3">2.7.4.9</ecNumber>
    </recommendedName>
</protein>
<evidence type="ECO:0000256" key="6">
    <source>
        <dbReference type="ARBA" id="ARBA00022727"/>
    </source>
</evidence>
<dbReference type="GO" id="GO:0006235">
    <property type="term" value="P:dTTP biosynthetic process"/>
    <property type="evidence" value="ECO:0007669"/>
    <property type="project" value="TreeGrafter"/>
</dbReference>
<dbReference type="STRING" id="139825.A0A401GLJ2"/>
<dbReference type="GO" id="GO:0005829">
    <property type="term" value="C:cytosol"/>
    <property type="evidence" value="ECO:0007669"/>
    <property type="project" value="TreeGrafter"/>
</dbReference>
<dbReference type="FunCoup" id="A0A401GLJ2">
    <property type="interactions" value="380"/>
</dbReference>
<dbReference type="InterPro" id="IPR039430">
    <property type="entry name" value="Thymidylate_kin-like_dom"/>
</dbReference>
<dbReference type="InterPro" id="IPR018095">
    <property type="entry name" value="Thymidylate_kin_CS"/>
</dbReference>
<name>A0A401GLJ2_9APHY</name>
<evidence type="ECO:0000313" key="11">
    <source>
        <dbReference type="EMBL" id="GBE83030.1"/>
    </source>
</evidence>
<evidence type="ECO:0000313" key="12">
    <source>
        <dbReference type="Proteomes" id="UP000287166"/>
    </source>
</evidence>
<dbReference type="InterPro" id="IPR027417">
    <property type="entry name" value="P-loop_NTPase"/>
</dbReference>
<dbReference type="GO" id="GO:0004798">
    <property type="term" value="F:dTMP kinase activity"/>
    <property type="evidence" value="ECO:0007669"/>
    <property type="project" value="UniProtKB-EC"/>
</dbReference>
<dbReference type="Proteomes" id="UP000287166">
    <property type="component" value="Unassembled WGS sequence"/>
</dbReference>
<dbReference type="PROSITE" id="PS01331">
    <property type="entry name" value="THYMIDYLATE_KINASE"/>
    <property type="match status" value="1"/>
</dbReference>
<dbReference type="InParanoid" id="A0A401GLJ2"/>
<organism evidence="11 12">
    <name type="scientific">Sparassis crispa</name>
    <dbReference type="NCBI Taxonomy" id="139825"/>
    <lineage>
        <taxon>Eukaryota</taxon>
        <taxon>Fungi</taxon>
        <taxon>Dikarya</taxon>
        <taxon>Basidiomycota</taxon>
        <taxon>Agaricomycotina</taxon>
        <taxon>Agaricomycetes</taxon>
        <taxon>Polyporales</taxon>
        <taxon>Sparassidaceae</taxon>
        <taxon>Sparassis</taxon>
    </lineage>
</organism>
<dbReference type="Pfam" id="PF02223">
    <property type="entry name" value="Thymidylate_kin"/>
    <property type="match status" value="1"/>
</dbReference>
<dbReference type="HAMAP" id="MF_00165">
    <property type="entry name" value="Thymidylate_kinase"/>
    <property type="match status" value="1"/>
</dbReference>
<keyword evidence="6" id="KW-0545">Nucleotide biosynthesis</keyword>
<dbReference type="PANTHER" id="PTHR10344">
    <property type="entry name" value="THYMIDYLATE KINASE"/>
    <property type="match status" value="1"/>
</dbReference>
<keyword evidence="8 11" id="KW-0418">Kinase</keyword>
<dbReference type="NCBIfam" id="TIGR00041">
    <property type="entry name" value="DTMP_kinase"/>
    <property type="match status" value="1"/>
</dbReference>
<proteinExistence type="inferred from homology"/>
<keyword evidence="9" id="KW-0067">ATP-binding</keyword>
<keyword evidence="12" id="KW-1185">Reference proteome</keyword>
<reference evidence="11 12" key="1">
    <citation type="journal article" date="2018" name="Sci. Rep.">
        <title>Genome sequence of the cauliflower mushroom Sparassis crispa (Hanabiratake) and its association with beneficial usage.</title>
        <authorList>
            <person name="Kiyama R."/>
            <person name="Furutani Y."/>
            <person name="Kawaguchi K."/>
            <person name="Nakanishi T."/>
        </authorList>
    </citation>
    <scope>NUCLEOTIDE SEQUENCE [LARGE SCALE GENOMIC DNA]</scope>
</reference>
<dbReference type="GO" id="GO:0006233">
    <property type="term" value="P:dTDP biosynthetic process"/>
    <property type="evidence" value="ECO:0007669"/>
    <property type="project" value="InterPro"/>
</dbReference>
<dbReference type="InterPro" id="IPR018094">
    <property type="entry name" value="Thymidylate_kinase"/>
</dbReference>
<dbReference type="GO" id="GO:0006227">
    <property type="term" value="P:dUDP biosynthetic process"/>
    <property type="evidence" value="ECO:0007669"/>
    <property type="project" value="TreeGrafter"/>
</dbReference>
<dbReference type="AlphaFoldDB" id="A0A401GLJ2"/>
<keyword evidence="5" id="KW-0808">Transferase</keyword>
<dbReference type="SUPFAM" id="SSF52540">
    <property type="entry name" value="P-loop containing nucleoside triphosphate hydrolases"/>
    <property type="match status" value="1"/>
</dbReference>
<dbReference type="GO" id="GO:0005634">
    <property type="term" value="C:nucleus"/>
    <property type="evidence" value="ECO:0007669"/>
    <property type="project" value="TreeGrafter"/>
</dbReference>
<accession>A0A401GLJ2</accession>
<evidence type="ECO:0000259" key="10">
    <source>
        <dbReference type="Pfam" id="PF02223"/>
    </source>
</evidence>
<dbReference type="CDD" id="cd01672">
    <property type="entry name" value="TMPK"/>
    <property type="match status" value="1"/>
</dbReference>
<evidence type="ECO:0000256" key="9">
    <source>
        <dbReference type="ARBA" id="ARBA00022840"/>
    </source>
</evidence>
<gene>
    <name evidence="11" type="ORF">SCP_0500730</name>
</gene>
<dbReference type="EMBL" id="BFAD01000005">
    <property type="protein sequence ID" value="GBE83030.1"/>
    <property type="molecule type" value="Genomic_DNA"/>
</dbReference>
<dbReference type="GeneID" id="38779947"/>
<evidence type="ECO:0000256" key="7">
    <source>
        <dbReference type="ARBA" id="ARBA00022741"/>
    </source>
</evidence>
<evidence type="ECO:0000256" key="4">
    <source>
        <dbReference type="ARBA" id="ARBA00017144"/>
    </source>
</evidence>
<evidence type="ECO:0000256" key="2">
    <source>
        <dbReference type="ARBA" id="ARBA00009776"/>
    </source>
</evidence>
<dbReference type="GO" id="GO:0005524">
    <property type="term" value="F:ATP binding"/>
    <property type="evidence" value="ECO:0007669"/>
    <property type="project" value="UniProtKB-KW"/>
</dbReference>
<dbReference type="FunFam" id="3.40.50.300:FF:000679">
    <property type="entry name" value="Thymidylate kinase"/>
    <property type="match status" value="1"/>
</dbReference>
<keyword evidence="7" id="KW-0547">Nucleotide-binding</keyword>
<feature type="domain" description="Thymidylate kinase-like" evidence="10">
    <location>
        <begin position="13"/>
        <end position="197"/>
    </location>
</feature>
<evidence type="ECO:0000256" key="5">
    <source>
        <dbReference type="ARBA" id="ARBA00022679"/>
    </source>
</evidence>